<dbReference type="Gene3D" id="1.20.1290.10">
    <property type="entry name" value="AhpD-like"/>
    <property type="match status" value="1"/>
</dbReference>
<name>A0A7C9F2D7_9BACT</name>
<evidence type="ECO:0000313" key="3">
    <source>
        <dbReference type="Proteomes" id="UP000479293"/>
    </source>
</evidence>
<protein>
    <submittedName>
        <fullName evidence="2">Carboxymuconolactone decarboxylase family protein</fullName>
    </submittedName>
</protein>
<keyword evidence="3" id="KW-1185">Reference proteome</keyword>
<feature type="domain" description="Carboxymuconolactone decarboxylase-like" evidence="1">
    <location>
        <begin position="13"/>
        <end position="94"/>
    </location>
</feature>
<dbReference type="RefSeq" id="WP_152757009.1">
    <property type="nucleotide sequence ID" value="NZ_WHLY01000002.1"/>
</dbReference>
<evidence type="ECO:0000313" key="2">
    <source>
        <dbReference type="EMBL" id="MPR32505.1"/>
    </source>
</evidence>
<dbReference type="InterPro" id="IPR003779">
    <property type="entry name" value="CMD-like"/>
</dbReference>
<dbReference type="PANTHER" id="PTHR34846">
    <property type="entry name" value="4-CARBOXYMUCONOLACTONE DECARBOXYLASE FAMILY PROTEIN (AFU_ORTHOLOGUE AFUA_6G11590)"/>
    <property type="match status" value="1"/>
</dbReference>
<gene>
    <name evidence="2" type="ORF">GBK04_03875</name>
</gene>
<dbReference type="Proteomes" id="UP000479293">
    <property type="component" value="Unassembled WGS sequence"/>
</dbReference>
<dbReference type="SUPFAM" id="SSF69118">
    <property type="entry name" value="AhpD-like"/>
    <property type="match status" value="1"/>
</dbReference>
<dbReference type="InterPro" id="IPR004675">
    <property type="entry name" value="AhpD_core"/>
</dbReference>
<accession>A0A7C9F2D7</accession>
<organism evidence="2 3">
    <name type="scientific">Salmonirosea aquatica</name>
    <dbReference type="NCBI Taxonomy" id="2654236"/>
    <lineage>
        <taxon>Bacteria</taxon>
        <taxon>Pseudomonadati</taxon>
        <taxon>Bacteroidota</taxon>
        <taxon>Cytophagia</taxon>
        <taxon>Cytophagales</taxon>
        <taxon>Spirosomataceae</taxon>
        <taxon>Salmonirosea</taxon>
    </lineage>
</organism>
<dbReference type="InterPro" id="IPR029032">
    <property type="entry name" value="AhpD-like"/>
</dbReference>
<dbReference type="NCBIfam" id="TIGR00778">
    <property type="entry name" value="ahpD_dom"/>
    <property type="match status" value="1"/>
</dbReference>
<reference evidence="2 3" key="1">
    <citation type="submission" date="2019-10" db="EMBL/GenBank/DDBJ databases">
        <title>Draft Genome Sequence of Cytophagaceae sp. SJW1-29.</title>
        <authorList>
            <person name="Choi A."/>
        </authorList>
    </citation>
    <scope>NUCLEOTIDE SEQUENCE [LARGE SCALE GENOMIC DNA]</scope>
    <source>
        <strain evidence="2 3">SJW1-29</strain>
    </source>
</reference>
<evidence type="ECO:0000259" key="1">
    <source>
        <dbReference type="Pfam" id="PF02627"/>
    </source>
</evidence>
<dbReference type="PANTHER" id="PTHR34846:SF10">
    <property type="entry name" value="CYTOPLASMIC PROTEIN"/>
    <property type="match status" value="1"/>
</dbReference>
<dbReference type="GO" id="GO:0051920">
    <property type="term" value="F:peroxiredoxin activity"/>
    <property type="evidence" value="ECO:0007669"/>
    <property type="project" value="InterPro"/>
</dbReference>
<proteinExistence type="predicted"/>
<dbReference type="Pfam" id="PF02627">
    <property type="entry name" value="CMD"/>
    <property type="match status" value="1"/>
</dbReference>
<sequence length="146" mass="16321">MQSRVKIEQAKPEVWKAMYGLAGSLSKSTLTPIQKSLIKIRASQINSCAYCINMHTKEALKAGDTQQRIFLIGVWAETNLFTEEEKAILSLTEEVTLIHQHGISDSTYAQAEKYFSPETIAEIIMSAVEINAWNRIAISTHLSIAH</sequence>
<comment type="caution">
    <text evidence="2">The sequence shown here is derived from an EMBL/GenBank/DDBJ whole genome shotgun (WGS) entry which is preliminary data.</text>
</comment>
<dbReference type="AlphaFoldDB" id="A0A7C9F2D7"/>
<dbReference type="EMBL" id="WHLY01000002">
    <property type="protein sequence ID" value="MPR32505.1"/>
    <property type="molecule type" value="Genomic_DNA"/>
</dbReference>